<evidence type="ECO:0000256" key="5">
    <source>
        <dbReference type="ARBA" id="ARBA00022968"/>
    </source>
</evidence>
<dbReference type="GO" id="GO:0016051">
    <property type="term" value="P:carbohydrate biosynthetic process"/>
    <property type="evidence" value="ECO:0007669"/>
    <property type="project" value="InterPro"/>
</dbReference>
<dbReference type="AlphaFoldDB" id="A0A674B243"/>
<proteinExistence type="inferred from homology"/>
<keyword evidence="6" id="KW-1133">Transmembrane helix</keyword>
<sequence length="309" mass="36056">MRISFQRDIRNCNILSFTESWLSRDIMSPSIQPAWFFVHRADRKKELSGKHRVGGVYLMINYSWCDCGNVKDLKFFHSPDLEYLIKCRGEEMSSNPSFLIPSPRQPPSLQWLPHPVTPTSGDPAESSRSLVTKRHRKLLLKNGSLTPSRTPTGEEYHRLQVCSKYQPGVTEHPVSCLQVFRVFMEDRHCNYKCLCSYTKVLFVWEPLEGLVSAFCDKFERSNWYYHSAFGRPIISQYRAKASLSALRTGDGVTFRDMDIHSIGCLPTSRQKGLLPPLLRYTLNSTERQRVYDLYYMDYLMFKYPKPFLY</sequence>
<keyword evidence="4" id="KW-0812">Transmembrane</keyword>
<dbReference type="EC" id="2.8.2.-" evidence="11"/>
<dbReference type="Ensembl" id="ENSSTUT00000069442.1">
    <property type="protein sequence ID" value="ENSSTUP00000065589.1"/>
    <property type="gene ID" value="ENSSTUG00000028574.1"/>
</dbReference>
<keyword evidence="8" id="KW-0472">Membrane</keyword>
<reference evidence="12" key="2">
    <citation type="submission" date="2025-09" db="UniProtKB">
        <authorList>
            <consortium name="Ensembl"/>
        </authorList>
    </citation>
    <scope>IDENTIFICATION</scope>
</reference>
<evidence type="ECO:0000313" key="13">
    <source>
        <dbReference type="Proteomes" id="UP000472277"/>
    </source>
</evidence>
<evidence type="ECO:0000313" key="12">
    <source>
        <dbReference type="Ensembl" id="ENSSTUP00000065589.1"/>
    </source>
</evidence>
<dbReference type="InterPro" id="IPR018011">
    <property type="entry name" value="Carb_sulfotrans_8-10"/>
</dbReference>
<dbReference type="GO" id="GO:0008146">
    <property type="term" value="F:sulfotransferase activity"/>
    <property type="evidence" value="ECO:0007669"/>
    <property type="project" value="InterPro"/>
</dbReference>
<keyword evidence="10 11" id="KW-0119">Carbohydrate metabolism</keyword>
<comment type="subcellular location">
    <subcellularLocation>
        <location evidence="1 11">Golgi apparatus membrane</location>
        <topology evidence="1 11">Single-pass type II membrane protein</topology>
    </subcellularLocation>
</comment>
<protein>
    <recommendedName>
        <fullName evidence="11">Carbohydrate sulfotransferase</fullName>
        <ecNumber evidence="11">2.8.2.-</ecNumber>
    </recommendedName>
</protein>
<dbReference type="InParanoid" id="A0A674B243"/>
<dbReference type="GO" id="GO:0030166">
    <property type="term" value="P:proteoglycan biosynthetic process"/>
    <property type="evidence" value="ECO:0007669"/>
    <property type="project" value="TreeGrafter"/>
</dbReference>
<keyword evidence="9 11" id="KW-0325">Glycoprotein</keyword>
<accession>A0A674B243</accession>
<evidence type="ECO:0000256" key="1">
    <source>
        <dbReference type="ARBA" id="ARBA00004323"/>
    </source>
</evidence>
<evidence type="ECO:0000256" key="11">
    <source>
        <dbReference type="RuleBase" id="RU364020"/>
    </source>
</evidence>
<reference evidence="12" key="1">
    <citation type="submission" date="2025-08" db="UniProtKB">
        <authorList>
            <consortium name="Ensembl"/>
        </authorList>
    </citation>
    <scope>IDENTIFICATION</scope>
</reference>
<dbReference type="GeneTree" id="ENSGT00940000159100"/>
<dbReference type="Proteomes" id="UP000472277">
    <property type="component" value="Chromosome 7"/>
</dbReference>
<evidence type="ECO:0000256" key="9">
    <source>
        <dbReference type="ARBA" id="ARBA00023180"/>
    </source>
</evidence>
<comment type="similarity">
    <text evidence="2 11">Belongs to the sulfotransferase 2 family.</text>
</comment>
<evidence type="ECO:0000256" key="10">
    <source>
        <dbReference type="ARBA" id="ARBA00023277"/>
    </source>
</evidence>
<dbReference type="GO" id="GO:0000139">
    <property type="term" value="C:Golgi membrane"/>
    <property type="evidence" value="ECO:0007669"/>
    <property type="project" value="UniProtKB-SubCell"/>
</dbReference>
<dbReference type="Pfam" id="PF03567">
    <property type="entry name" value="Sulfotransfer_2"/>
    <property type="match status" value="1"/>
</dbReference>
<keyword evidence="3 11" id="KW-0808">Transferase</keyword>
<evidence type="ECO:0000256" key="3">
    <source>
        <dbReference type="ARBA" id="ARBA00022679"/>
    </source>
</evidence>
<keyword evidence="5 11" id="KW-0735">Signal-anchor</keyword>
<evidence type="ECO:0000256" key="6">
    <source>
        <dbReference type="ARBA" id="ARBA00022989"/>
    </source>
</evidence>
<keyword evidence="7 11" id="KW-0333">Golgi apparatus</keyword>
<keyword evidence="13" id="KW-1185">Reference proteome</keyword>
<evidence type="ECO:0000256" key="2">
    <source>
        <dbReference type="ARBA" id="ARBA00006339"/>
    </source>
</evidence>
<evidence type="ECO:0000256" key="7">
    <source>
        <dbReference type="ARBA" id="ARBA00023034"/>
    </source>
</evidence>
<dbReference type="InterPro" id="IPR005331">
    <property type="entry name" value="Sulfotransferase"/>
</dbReference>
<evidence type="ECO:0000256" key="4">
    <source>
        <dbReference type="ARBA" id="ARBA00022692"/>
    </source>
</evidence>
<dbReference type="PANTHER" id="PTHR12137">
    <property type="entry name" value="CARBOHYDRATE SULFOTRANSFERASE"/>
    <property type="match status" value="1"/>
</dbReference>
<name>A0A674B243_SALTR</name>
<organism evidence="12 13">
    <name type="scientific">Salmo trutta</name>
    <name type="common">Brown trout</name>
    <dbReference type="NCBI Taxonomy" id="8032"/>
    <lineage>
        <taxon>Eukaryota</taxon>
        <taxon>Metazoa</taxon>
        <taxon>Chordata</taxon>
        <taxon>Craniata</taxon>
        <taxon>Vertebrata</taxon>
        <taxon>Euteleostomi</taxon>
        <taxon>Actinopterygii</taxon>
        <taxon>Neopterygii</taxon>
        <taxon>Teleostei</taxon>
        <taxon>Protacanthopterygii</taxon>
        <taxon>Salmoniformes</taxon>
        <taxon>Salmonidae</taxon>
        <taxon>Salmoninae</taxon>
        <taxon>Salmo</taxon>
    </lineage>
</organism>
<evidence type="ECO:0000256" key="8">
    <source>
        <dbReference type="ARBA" id="ARBA00023136"/>
    </source>
</evidence>
<dbReference type="PANTHER" id="PTHR12137:SF7">
    <property type="entry name" value="CARBOHYDRATE SULFOTRANSFERASE 8"/>
    <property type="match status" value="1"/>
</dbReference>